<organism evidence="2 3">
    <name type="scientific">Xanthobacter dioxanivorans</name>
    <dbReference type="NCBI Taxonomy" id="2528964"/>
    <lineage>
        <taxon>Bacteria</taxon>
        <taxon>Pseudomonadati</taxon>
        <taxon>Pseudomonadota</taxon>
        <taxon>Alphaproteobacteria</taxon>
        <taxon>Hyphomicrobiales</taxon>
        <taxon>Xanthobacteraceae</taxon>
        <taxon>Xanthobacter</taxon>
    </lineage>
</organism>
<reference evidence="2 3" key="1">
    <citation type="submission" date="2020-10" db="EMBL/GenBank/DDBJ databases">
        <title>Degradation of 1,4-Dioxane by Xanthobacter sp. YN2, via a Novel Group-2 Soluble Di-Iron Monooxygenase.</title>
        <authorList>
            <person name="Ma F."/>
            <person name="Wang Y."/>
            <person name="Yang J."/>
            <person name="Guo H."/>
            <person name="Su D."/>
            <person name="Yu L."/>
        </authorList>
    </citation>
    <scope>NUCLEOTIDE SEQUENCE [LARGE SCALE GENOMIC DNA]</scope>
    <source>
        <strain evidence="2 3">YN2</strain>
    </source>
</reference>
<gene>
    <name evidence="2" type="ORF">EZH22_25525</name>
</gene>
<dbReference type="EMBL" id="CP063362">
    <property type="protein sequence ID" value="QRG09924.1"/>
    <property type="molecule type" value="Genomic_DNA"/>
</dbReference>
<proteinExistence type="predicted"/>
<accession>A0A974SM12</accession>
<evidence type="ECO:0000256" key="1">
    <source>
        <dbReference type="SAM" id="MobiDB-lite"/>
    </source>
</evidence>
<feature type="compositionally biased region" description="Basic and acidic residues" evidence="1">
    <location>
        <begin position="58"/>
        <end position="70"/>
    </location>
</feature>
<dbReference type="Proteomes" id="UP000596427">
    <property type="component" value="Chromosome"/>
</dbReference>
<sequence>MVDLADHQPAQGELFLISYRNAPVECGRIFALCQMMGRPSDRRCGGGRVHQPVTDAVGHGRDLRIPHSTR</sequence>
<dbReference type="KEGG" id="xdi:EZH22_25525"/>
<keyword evidence="3" id="KW-1185">Reference proteome</keyword>
<dbReference type="AlphaFoldDB" id="A0A974SM12"/>
<evidence type="ECO:0000313" key="3">
    <source>
        <dbReference type="Proteomes" id="UP000596427"/>
    </source>
</evidence>
<protein>
    <submittedName>
        <fullName evidence="2">Uncharacterized protein</fullName>
    </submittedName>
</protein>
<evidence type="ECO:0000313" key="2">
    <source>
        <dbReference type="EMBL" id="QRG09924.1"/>
    </source>
</evidence>
<feature type="region of interest" description="Disordered" evidence="1">
    <location>
        <begin position="41"/>
        <end position="70"/>
    </location>
</feature>
<name>A0A974SM12_9HYPH</name>